<reference evidence="4 5" key="1">
    <citation type="submission" date="2021-06" db="EMBL/GenBank/DDBJ databases">
        <authorList>
            <person name="Palmer J.M."/>
        </authorList>
    </citation>
    <scope>NUCLEOTIDE SEQUENCE [LARGE SCALE GENOMIC DNA]</scope>
    <source>
        <strain evidence="4 5">XC_2019</strain>
        <tissue evidence="4">Muscle</tissue>
    </source>
</reference>
<evidence type="ECO:0000313" key="5">
    <source>
        <dbReference type="Proteomes" id="UP001434883"/>
    </source>
</evidence>
<name>A0ABV0RCD4_9TELE</name>
<organism evidence="4 5">
    <name type="scientific">Xenoophorus captivus</name>
    <dbReference type="NCBI Taxonomy" id="1517983"/>
    <lineage>
        <taxon>Eukaryota</taxon>
        <taxon>Metazoa</taxon>
        <taxon>Chordata</taxon>
        <taxon>Craniata</taxon>
        <taxon>Vertebrata</taxon>
        <taxon>Euteleostomi</taxon>
        <taxon>Actinopterygii</taxon>
        <taxon>Neopterygii</taxon>
        <taxon>Teleostei</taxon>
        <taxon>Neoteleostei</taxon>
        <taxon>Acanthomorphata</taxon>
        <taxon>Ovalentaria</taxon>
        <taxon>Atherinomorphae</taxon>
        <taxon>Cyprinodontiformes</taxon>
        <taxon>Goodeidae</taxon>
        <taxon>Xenoophorus</taxon>
    </lineage>
</organism>
<proteinExistence type="predicted"/>
<dbReference type="SMART" id="SM00086">
    <property type="entry name" value="PAC"/>
    <property type="match status" value="1"/>
</dbReference>
<dbReference type="InterPro" id="IPR001610">
    <property type="entry name" value="PAC"/>
</dbReference>
<keyword evidence="1" id="KW-0805">Transcription regulation</keyword>
<comment type="caution">
    <text evidence="4">The sequence shown here is derived from an EMBL/GenBank/DDBJ whole genome shotgun (WGS) entry which is preliminary data.</text>
</comment>
<dbReference type="InterPro" id="IPR035965">
    <property type="entry name" value="PAS-like_dom_sf"/>
</dbReference>
<dbReference type="Proteomes" id="UP001434883">
    <property type="component" value="Unassembled WGS sequence"/>
</dbReference>
<evidence type="ECO:0000256" key="2">
    <source>
        <dbReference type="ARBA" id="ARBA00023163"/>
    </source>
</evidence>
<dbReference type="EMBL" id="JAHRIN010042239">
    <property type="protein sequence ID" value="MEQ2205709.1"/>
    <property type="molecule type" value="Genomic_DNA"/>
</dbReference>
<evidence type="ECO:0000256" key="1">
    <source>
        <dbReference type="ARBA" id="ARBA00023015"/>
    </source>
</evidence>
<accession>A0ABV0RCD4</accession>
<keyword evidence="5" id="KW-1185">Reference proteome</keyword>
<dbReference type="Gene3D" id="3.30.450.20">
    <property type="entry name" value="PAS domain"/>
    <property type="match status" value="1"/>
</dbReference>
<dbReference type="SUPFAM" id="SSF55785">
    <property type="entry name" value="PYP-like sensor domain (PAS domain)"/>
    <property type="match status" value="1"/>
</dbReference>
<keyword evidence="3" id="KW-0539">Nucleus</keyword>
<evidence type="ECO:0000313" key="4">
    <source>
        <dbReference type="EMBL" id="MEQ2205709.1"/>
    </source>
</evidence>
<sequence length="139" mass="15567">MLSKNGGYVWVETQGTVIYNSRNSQPQCIVCINYVLSDVEEKSVIFSLEQTEALFKPPHMSTFFTAEGAGMTTEPGASLFTTFKEEPDDLAQLAPTPGDTIISLDFGQFGRLTFSICWELLFQKDTLLFVFTFVFDSFS</sequence>
<dbReference type="PANTHER" id="PTHR23043:SF8">
    <property type="entry name" value="ENDOTHELIAL PAS DOMAIN-CONTAINING PROTEIN 1"/>
    <property type="match status" value="1"/>
</dbReference>
<dbReference type="PANTHER" id="PTHR23043">
    <property type="entry name" value="HYPOXIA-INDUCIBLE FACTOR 1 ALPHA"/>
    <property type="match status" value="1"/>
</dbReference>
<evidence type="ECO:0000256" key="3">
    <source>
        <dbReference type="ARBA" id="ARBA00023242"/>
    </source>
</evidence>
<gene>
    <name evidence="4" type="primary">EPAS1_1</name>
    <name evidence="4" type="ORF">XENOCAPTIV_010530</name>
</gene>
<protein>
    <submittedName>
        <fullName evidence="4">Endothelial PAS domain-containing protein 1</fullName>
    </submittedName>
</protein>
<keyword evidence="2" id="KW-0804">Transcription</keyword>